<evidence type="ECO:0000256" key="1">
    <source>
        <dbReference type="SAM" id="MobiDB-lite"/>
    </source>
</evidence>
<name>A0AAD5Z021_9AGAR</name>
<organism evidence="2 3">
    <name type="scientific">Leucocoprinus birnbaumii</name>
    <dbReference type="NCBI Taxonomy" id="56174"/>
    <lineage>
        <taxon>Eukaryota</taxon>
        <taxon>Fungi</taxon>
        <taxon>Dikarya</taxon>
        <taxon>Basidiomycota</taxon>
        <taxon>Agaricomycotina</taxon>
        <taxon>Agaricomycetes</taxon>
        <taxon>Agaricomycetidae</taxon>
        <taxon>Agaricales</taxon>
        <taxon>Agaricineae</taxon>
        <taxon>Agaricaceae</taxon>
        <taxon>Leucocoprinus</taxon>
    </lineage>
</organism>
<feature type="compositionally biased region" description="Basic and acidic residues" evidence="1">
    <location>
        <begin position="75"/>
        <end position="85"/>
    </location>
</feature>
<sequence length="234" mass="26494">MPASRQTSVLNNSKIDRIGRKIDRGGTVANSYLHLLNIATLQQLCESRNLHVVPTGKRPAMKITKRDYVFAIQEHSKSKRPEARGPRVGPNLGIPIVAPSENDEVKTRGETTRERGKNPNNTGAPVHNPANNIQDSDAIMTDVNQSKPHNQGLLKIRLFERAKDWTAIADVEQAIERCGGLDLGLLERRLQRRIWIISPLTYRPFYEYTPGYLSRDDIEQLLHDDYIRVVAKDN</sequence>
<keyword evidence="3" id="KW-1185">Reference proteome</keyword>
<feature type="compositionally biased region" description="Polar residues" evidence="1">
    <location>
        <begin position="118"/>
        <end position="132"/>
    </location>
</feature>
<dbReference type="AlphaFoldDB" id="A0AAD5Z021"/>
<feature type="compositionally biased region" description="Basic and acidic residues" evidence="1">
    <location>
        <begin position="103"/>
        <end position="117"/>
    </location>
</feature>
<dbReference type="Proteomes" id="UP001213000">
    <property type="component" value="Unassembled WGS sequence"/>
</dbReference>
<feature type="region of interest" description="Disordered" evidence="1">
    <location>
        <begin position="75"/>
        <end position="132"/>
    </location>
</feature>
<comment type="caution">
    <text evidence="2">The sequence shown here is derived from an EMBL/GenBank/DDBJ whole genome shotgun (WGS) entry which is preliminary data.</text>
</comment>
<evidence type="ECO:0000313" key="3">
    <source>
        <dbReference type="Proteomes" id="UP001213000"/>
    </source>
</evidence>
<protein>
    <submittedName>
        <fullName evidence="2">Uncharacterized protein</fullName>
    </submittedName>
</protein>
<gene>
    <name evidence="2" type="ORF">NP233_g766</name>
</gene>
<evidence type="ECO:0000313" key="2">
    <source>
        <dbReference type="EMBL" id="KAJ3575943.1"/>
    </source>
</evidence>
<accession>A0AAD5Z021</accession>
<dbReference type="EMBL" id="JANIEX010000023">
    <property type="protein sequence ID" value="KAJ3575943.1"/>
    <property type="molecule type" value="Genomic_DNA"/>
</dbReference>
<proteinExistence type="predicted"/>
<reference evidence="2" key="1">
    <citation type="submission" date="2022-07" db="EMBL/GenBank/DDBJ databases">
        <title>Genome Sequence of Leucocoprinus birnbaumii.</title>
        <authorList>
            <person name="Buettner E."/>
        </authorList>
    </citation>
    <scope>NUCLEOTIDE SEQUENCE</scope>
    <source>
        <strain evidence="2">VT141</strain>
    </source>
</reference>